<keyword evidence="3" id="KW-0342">GTP-binding</keyword>
<dbReference type="Proteomes" id="UP000001554">
    <property type="component" value="Chromosome 9"/>
</dbReference>
<dbReference type="InterPro" id="IPR045058">
    <property type="entry name" value="GIMA/IAN/Toc"/>
</dbReference>
<dbReference type="PROSITE" id="PS51720">
    <property type="entry name" value="G_AIG1"/>
    <property type="match status" value="1"/>
</dbReference>
<sequence length="533" mass="59826">MKDEACMMQAVDGAASQTAEQGTNRPPQGNVAQGVMTSRITAPTATEHVNLLLVGCKDNGKSSTANTILGKDIFAVSSWEGGTEKHQTDEISVGAPPWPWDKGPEIKVSVTDTPGVSREMTESEFKELEAAVKESQEGFDAIVLMWSTNTFRNEEEEENVFKSLHRMFGNSLYNHLVIIVTGVRQNVIPKYCKRLPESLRYIKEKCHTILGIDNNRKEENGERIWELIRSSQQISRKWGRYKEEHLSKECQALPLGDELRIALVGVTGAGKSSTANTIVGEKKFKASSGASSKTKGCSYEKRKKGDREIAVVDTPGVWDTHDSMGDICEEISRITTIFSAGLHALLLVVSVGRFTEQDVKVVEILKEIFGEAFMKYVVIVLTNKDKIVNDKEFKGDVTKFIQTVPQTLQNLLKECNGRYVAFDNKAKDETVKRVQLTELVQLLDEVVRSNGGVPFRDITFHEGQHEKDKIIEEIMTRRQEVPIPPRTHGEVDEGFGTKISKGIRHRVEKFAHRMIDAHYLEKRPNMVEDCSMQ</sequence>
<feature type="region of interest" description="Disordered" evidence="4">
    <location>
        <begin position="1"/>
        <end position="31"/>
    </location>
</feature>
<accession>A0A9J7N0K0</accession>
<evidence type="ECO:0000256" key="3">
    <source>
        <dbReference type="ARBA" id="ARBA00023134"/>
    </source>
</evidence>
<feature type="compositionally biased region" description="Polar residues" evidence="4">
    <location>
        <begin position="15"/>
        <end position="31"/>
    </location>
</feature>
<evidence type="ECO:0000256" key="1">
    <source>
        <dbReference type="ARBA" id="ARBA00008535"/>
    </source>
</evidence>
<evidence type="ECO:0000256" key="2">
    <source>
        <dbReference type="ARBA" id="ARBA00022741"/>
    </source>
</evidence>
<gene>
    <name evidence="7" type="primary">LOC118422319</name>
</gene>
<name>A0A9J7N0K0_BRAFL</name>
<evidence type="ECO:0000259" key="5">
    <source>
        <dbReference type="PROSITE" id="PS51720"/>
    </source>
</evidence>
<comment type="similarity">
    <text evidence="1">Belongs to the TRAFAC class TrmE-Era-EngA-EngB-Septin-like GTPase superfamily. AIG1/Toc34/Toc159-like paraseptin GTPase family. IAN subfamily.</text>
</comment>
<keyword evidence="2" id="KW-0547">Nucleotide-binding</keyword>
<dbReference type="Pfam" id="PF04548">
    <property type="entry name" value="AIG1"/>
    <property type="match status" value="2"/>
</dbReference>
<dbReference type="OrthoDB" id="8954335at2759"/>
<protein>
    <submittedName>
        <fullName evidence="7">GTPase IMAP family member 8-like</fullName>
    </submittedName>
</protein>
<reference evidence="6" key="1">
    <citation type="journal article" date="2020" name="Nat. Ecol. Evol.">
        <title>Deeply conserved synteny resolves early events in vertebrate evolution.</title>
        <authorList>
            <person name="Simakov O."/>
            <person name="Marletaz F."/>
            <person name="Yue J.X."/>
            <person name="O'Connell B."/>
            <person name="Jenkins J."/>
            <person name="Brandt A."/>
            <person name="Calef R."/>
            <person name="Tung C.H."/>
            <person name="Huang T.K."/>
            <person name="Schmutz J."/>
            <person name="Satoh N."/>
            <person name="Yu J.K."/>
            <person name="Putnam N.H."/>
            <person name="Green R.E."/>
            <person name="Rokhsar D.S."/>
        </authorList>
    </citation>
    <scope>NUCLEOTIDE SEQUENCE [LARGE SCALE GENOMIC DNA]</scope>
    <source>
        <strain evidence="6">S238N-H82</strain>
    </source>
</reference>
<dbReference type="OMA" id="ILTERMA"/>
<dbReference type="FunFam" id="3.40.50.300:FF:000840">
    <property type="entry name" value="Immune-associated nucleotide-binding protein 9"/>
    <property type="match status" value="1"/>
</dbReference>
<dbReference type="GO" id="GO:0005525">
    <property type="term" value="F:GTP binding"/>
    <property type="evidence" value="ECO:0007669"/>
    <property type="project" value="UniProtKB-KW"/>
</dbReference>
<dbReference type="SUPFAM" id="SSF52540">
    <property type="entry name" value="P-loop containing nucleoside triphosphate hydrolases"/>
    <property type="match status" value="2"/>
</dbReference>
<dbReference type="KEGG" id="bfo:118422319"/>
<organism evidence="6 7">
    <name type="scientific">Branchiostoma floridae</name>
    <name type="common">Florida lancelet</name>
    <name type="synonym">Amphioxus</name>
    <dbReference type="NCBI Taxonomy" id="7739"/>
    <lineage>
        <taxon>Eukaryota</taxon>
        <taxon>Metazoa</taxon>
        <taxon>Chordata</taxon>
        <taxon>Cephalochordata</taxon>
        <taxon>Leptocardii</taxon>
        <taxon>Amphioxiformes</taxon>
        <taxon>Branchiostomatidae</taxon>
        <taxon>Branchiostoma</taxon>
    </lineage>
</organism>
<dbReference type="Gene3D" id="3.40.50.300">
    <property type="entry name" value="P-loop containing nucleotide triphosphate hydrolases"/>
    <property type="match status" value="2"/>
</dbReference>
<dbReference type="AlphaFoldDB" id="A0A9J7N0K0"/>
<reference evidence="7" key="2">
    <citation type="submission" date="2025-08" db="UniProtKB">
        <authorList>
            <consortium name="RefSeq"/>
        </authorList>
    </citation>
    <scope>IDENTIFICATION</scope>
    <source>
        <strain evidence="7">S238N-H82</strain>
        <tissue evidence="7">Testes</tissue>
    </source>
</reference>
<dbReference type="PANTHER" id="PTHR10903:SF184">
    <property type="entry name" value="GTP-BINDING PROTEIN A"/>
    <property type="match status" value="1"/>
</dbReference>
<dbReference type="PANTHER" id="PTHR10903">
    <property type="entry name" value="GTPASE, IMAP FAMILY MEMBER-RELATED"/>
    <property type="match status" value="1"/>
</dbReference>
<dbReference type="InterPro" id="IPR027417">
    <property type="entry name" value="P-loop_NTPase"/>
</dbReference>
<evidence type="ECO:0000256" key="4">
    <source>
        <dbReference type="SAM" id="MobiDB-lite"/>
    </source>
</evidence>
<evidence type="ECO:0000313" key="6">
    <source>
        <dbReference type="Proteomes" id="UP000001554"/>
    </source>
</evidence>
<evidence type="ECO:0000313" key="7">
    <source>
        <dbReference type="RefSeq" id="XP_035685730.1"/>
    </source>
</evidence>
<dbReference type="GeneID" id="118422319"/>
<feature type="domain" description="AIG1-type G" evidence="5">
    <location>
        <begin position="256"/>
        <end position="464"/>
    </location>
</feature>
<dbReference type="InterPro" id="IPR006703">
    <property type="entry name" value="G_AIG1"/>
</dbReference>
<dbReference type="RefSeq" id="XP_035685730.1">
    <property type="nucleotide sequence ID" value="XM_035829837.1"/>
</dbReference>
<keyword evidence="6" id="KW-1185">Reference proteome</keyword>
<proteinExistence type="inferred from homology"/>